<evidence type="ECO:0000256" key="4">
    <source>
        <dbReference type="PIRSR" id="PIRSR006223-50"/>
    </source>
</evidence>
<dbReference type="EMBL" id="AP013066">
    <property type="protein sequence ID" value="BAN35714.1"/>
    <property type="molecule type" value="Genomic_DNA"/>
</dbReference>
<dbReference type="InterPro" id="IPR025526">
    <property type="entry name" value="DsrC-like_dom_sf"/>
</dbReference>
<gene>
    <name evidence="5" type="primary">dsrC</name>
    <name evidence="5" type="ORF">SCD_n01903</name>
</gene>
<sequence length="97" mass="11053">MELPERDGDGYLDDMNIWTEEIGRAMAEADGYVLDDAKWAQVLKAREYFEEFGSVPPIRKFAKYLGEEQNTVFKLWMTGPMKPITKYGGLPKPTGCV</sequence>
<dbReference type="Gene3D" id="3.30.1420.10">
    <property type="match status" value="1"/>
</dbReference>
<evidence type="ECO:0000313" key="6">
    <source>
        <dbReference type="Proteomes" id="UP000015559"/>
    </source>
</evidence>
<dbReference type="InterPro" id="IPR007453">
    <property type="entry name" value="DsrC/TusE"/>
</dbReference>
<reference evidence="5 6" key="1">
    <citation type="journal article" date="2012" name="Appl. Environ. Microbiol.">
        <title>Draft genome sequence of a psychrotolerant sulfur-oxidizing bacterium, Sulfuricella denitrificans skB26, and proteomic insights into cold adaptation.</title>
        <authorList>
            <person name="Watanabe T."/>
            <person name="Kojima H."/>
            <person name="Fukui M."/>
        </authorList>
    </citation>
    <scope>NUCLEOTIDE SEQUENCE [LARGE SCALE GENOMIC DNA]</scope>
    <source>
        <strain evidence="6">skB26</strain>
    </source>
</reference>
<dbReference type="Pfam" id="PF04358">
    <property type="entry name" value="DsrC"/>
    <property type="match status" value="1"/>
</dbReference>
<organism evidence="5 6">
    <name type="scientific">Sulfuricella denitrificans (strain DSM 22764 / NBRC 105220 / skB26)</name>
    <dbReference type="NCBI Taxonomy" id="1163617"/>
    <lineage>
        <taxon>Bacteria</taxon>
        <taxon>Pseudomonadati</taxon>
        <taxon>Pseudomonadota</taxon>
        <taxon>Betaproteobacteria</taxon>
        <taxon>Nitrosomonadales</taxon>
        <taxon>Sulfuricellaceae</taxon>
        <taxon>Sulfuricella</taxon>
    </lineage>
</organism>
<dbReference type="NCBIfam" id="TIGR03342">
    <property type="entry name" value="dsrC_tusE_dsvC"/>
    <property type="match status" value="1"/>
</dbReference>
<dbReference type="AlphaFoldDB" id="S6ALY4"/>
<dbReference type="GO" id="GO:0002143">
    <property type="term" value="P:tRNA wobble position uridine thiolation"/>
    <property type="evidence" value="ECO:0007669"/>
    <property type="project" value="TreeGrafter"/>
</dbReference>
<keyword evidence="3" id="KW-0963">Cytoplasm</keyword>
<dbReference type="Proteomes" id="UP000015559">
    <property type="component" value="Chromosome"/>
</dbReference>
<protein>
    <submittedName>
        <fullName evidence="5">Sulfur relay protein, TusE/DsrC/DsvC family</fullName>
    </submittedName>
</protein>
<evidence type="ECO:0000313" key="5">
    <source>
        <dbReference type="EMBL" id="BAN35714.1"/>
    </source>
</evidence>
<dbReference type="GO" id="GO:0005737">
    <property type="term" value="C:cytoplasm"/>
    <property type="evidence" value="ECO:0007669"/>
    <property type="project" value="UniProtKB-SubCell"/>
</dbReference>
<dbReference type="SUPFAM" id="SSF69721">
    <property type="entry name" value="DsrC, the gamma subunit of dissimilatory sulfite reductase"/>
    <property type="match status" value="1"/>
</dbReference>
<comment type="subcellular location">
    <subcellularLocation>
        <location evidence="1">Cytoplasm</location>
    </subcellularLocation>
</comment>
<keyword evidence="6" id="KW-1185">Reference proteome</keyword>
<dbReference type="PIRSF" id="PIRSF006223">
    <property type="entry name" value="DsrC_TusE"/>
    <property type="match status" value="1"/>
</dbReference>
<dbReference type="InterPro" id="IPR043163">
    <property type="entry name" value="DsrC-like_N"/>
</dbReference>
<accession>S6ALY4</accession>
<dbReference type="RefSeq" id="WP_009204907.1">
    <property type="nucleotide sequence ID" value="NC_022357.1"/>
</dbReference>
<dbReference type="InterPro" id="IPR042072">
    <property type="entry name" value="DsrC-like_C"/>
</dbReference>
<comment type="similarity">
    <text evidence="2">Belongs to the DsrC/TusE family.</text>
</comment>
<name>S6ALY4_SULDS</name>
<proteinExistence type="inferred from homology"/>
<dbReference type="STRING" id="1163617.SCD_n01903"/>
<dbReference type="eggNOG" id="COG2920">
    <property type="taxonomic scope" value="Bacteria"/>
</dbReference>
<dbReference type="KEGG" id="sdr:SCD_n01903"/>
<dbReference type="Gene3D" id="1.10.10.370">
    <property type="entry name" value="DsrC-like protein, C-terminal domain"/>
    <property type="match status" value="1"/>
</dbReference>
<dbReference type="OrthoDB" id="9786347at2"/>
<feature type="active site" description="Cysteine persulfide intermediate" evidence="4">
    <location>
        <position position="96"/>
    </location>
</feature>
<dbReference type="PANTHER" id="PTHR37010">
    <property type="entry name" value="SULFURTRANSFERASE TUSE"/>
    <property type="match status" value="1"/>
</dbReference>
<evidence type="ECO:0000256" key="3">
    <source>
        <dbReference type="ARBA" id="ARBA00022490"/>
    </source>
</evidence>
<dbReference type="GO" id="GO:0097163">
    <property type="term" value="F:sulfur carrier activity"/>
    <property type="evidence" value="ECO:0007669"/>
    <property type="project" value="TreeGrafter"/>
</dbReference>
<evidence type="ECO:0000256" key="1">
    <source>
        <dbReference type="ARBA" id="ARBA00004496"/>
    </source>
</evidence>
<dbReference type="HOGENOM" id="CLU_153199_0_1_4"/>
<evidence type="ECO:0000256" key="2">
    <source>
        <dbReference type="ARBA" id="ARBA00005718"/>
    </source>
</evidence>
<dbReference type="PANTHER" id="PTHR37010:SF1">
    <property type="entry name" value="SULFURTRANSFERASE TUSE"/>
    <property type="match status" value="1"/>
</dbReference>